<keyword evidence="2" id="KW-0732">Signal</keyword>
<gene>
    <name evidence="3" type="ORF">FB558_6684</name>
</gene>
<organism evidence="3 4">
    <name type="scientific">Pseudonocardia kunmingensis</name>
    <dbReference type="NCBI Taxonomy" id="630975"/>
    <lineage>
        <taxon>Bacteria</taxon>
        <taxon>Bacillati</taxon>
        <taxon>Actinomycetota</taxon>
        <taxon>Actinomycetes</taxon>
        <taxon>Pseudonocardiales</taxon>
        <taxon>Pseudonocardiaceae</taxon>
        <taxon>Pseudonocardia</taxon>
    </lineage>
</organism>
<evidence type="ECO:0000313" key="3">
    <source>
        <dbReference type="EMBL" id="TQM06430.1"/>
    </source>
</evidence>
<feature type="chain" id="PRO_5021734502" evidence="2">
    <location>
        <begin position="26"/>
        <end position="181"/>
    </location>
</feature>
<feature type="region of interest" description="Disordered" evidence="1">
    <location>
        <begin position="145"/>
        <end position="181"/>
    </location>
</feature>
<evidence type="ECO:0000256" key="1">
    <source>
        <dbReference type="SAM" id="MobiDB-lite"/>
    </source>
</evidence>
<reference evidence="3 4" key="1">
    <citation type="submission" date="2019-06" db="EMBL/GenBank/DDBJ databases">
        <title>Sequencing the genomes of 1000 actinobacteria strains.</title>
        <authorList>
            <person name="Klenk H.-P."/>
        </authorList>
    </citation>
    <scope>NUCLEOTIDE SEQUENCE [LARGE SCALE GENOMIC DNA]</scope>
    <source>
        <strain evidence="3 4">DSM 45301</strain>
    </source>
</reference>
<evidence type="ECO:0000313" key="4">
    <source>
        <dbReference type="Proteomes" id="UP000315677"/>
    </source>
</evidence>
<dbReference type="Proteomes" id="UP000315677">
    <property type="component" value="Unassembled WGS sequence"/>
</dbReference>
<protein>
    <submittedName>
        <fullName evidence="3">Uncharacterized protein</fullName>
    </submittedName>
</protein>
<dbReference type="AlphaFoldDB" id="A0A543DAS9"/>
<dbReference type="EMBL" id="VFPA01000004">
    <property type="protein sequence ID" value="TQM06430.1"/>
    <property type="molecule type" value="Genomic_DNA"/>
</dbReference>
<feature type="signal peptide" evidence="2">
    <location>
        <begin position="1"/>
        <end position="25"/>
    </location>
</feature>
<keyword evidence="4" id="KW-1185">Reference proteome</keyword>
<accession>A0A543DAS9</accession>
<comment type="caution">
    <text evidence="3">The sequence shown here is derived from an EMBL/GenBank/DDBJ whole genome shotgun (WGS) entry which is preliminary data.</text>
</comment>
<evidence type="ECO:0000256" key="2">
    <source>
        <dbReference type="SAM" id="SignalP"/>
    </source>
</evidence>
<feature type="compositionally biased region" description="Basic and acidic residues" evidence="1">
    <location>
        <begin position="152"/>
        <end position="162"/>
    </location>
</feature>
<proteinExistence type="predicted"/>
<sequence>MRTRRFSCTLAVLAALAAGCGDAAASEDTVAWTNGVCGALAGFTRAASSGPQVDPADPVASVQGVHSYLGSTSEEVRRSLSALDAVGPSPVEGGDQYVARLQEALRSIRSGFESARTQLAAVDTSSPEALATAFPAAVAPLQELRGLPDPTEGLRENEELRTAAEQAPACRELRGTGTPSG</sequence>
<dbReference type="RefSeq" id="WP_142060284.1">
    <property type="nucleotide sequence ID" value="NZ_VFPA01000004.1"/>
</dbReference>
<name>A0A543DAS9_9PSEU</name>
<dbReference type="PROSITE" id="PS51257">
    <property type="entry name" value="PROKAR_LIPOPROTEIN"/>
    <property type="match status" value="1"/>
</dbReference>
<dbReference type="OrthoDB" id="3573478at2"/>